<reference evidence="1 2" key="1">
    <citation type="submission" date="2021-04" db="EMBL/GenBank/DDBJ databases">
        <title>Chitinophaga sp. nov., isolated from the rhizosphere soil.</title>
        <authorList>
            <person name="He S."/>
        </authorList>
    </citation>
    <scope>NUCLEOTIDE SEQUENCE [LARGE SCALE GENOMIC DNA]</scope>
    <source>
        <strain evidence="1 2">2R12</strain>
    </source>
</reference>
<comment type="caution">
    <text evidence="1">The sequence shown here is derived from an EMBL/GenBank/DDBJ whole genome shotgun (WGS) entry which is preliminary data.</text>
</comment>
<keyword evidence="2" id="KW-1185">Reference proteome</keyword>
<dbReference type="RefSeq" id="WP_211977561.1">
    <property type="nucleotide sequence ID" value="NZ_JAGTXB010000036.1"/>
</dbReference>
<name>A0ABS5JBB8_9BACT</name>
<gene>
    <name evidence="1" type="ORF">KE626_34055</name>
</gene>
<organism evidence="1 2">
    <name type="scientific">Chitinophaga hostae</name>
    <dbReference type="NCBI Taxonomy" id="2831022"/>
    <lineage>
        <taxon>Bacteria</taxon>
        <taxon>Pseudomonadati</taxon>
        <taxon>Bacteroidota</taxon>
        <taxon>Chitinophagia</taxon>
        <taxon>Chitinophagales</taxon>
        <taxon>Chitinophagaceae</taxon>
        <taxon>Chitinophaga</taxon>
    </lineage>
</organism>
<proteinExistence type="predicted"/>
<protein>
    <submittedName>
        <fullName evidence="1">Uncharacterized protein</fullName>
    </submittedName>
</protein>
<sequence length="82" mass="9440">MTQNNLTQIYWLEGFTGVAHGKHIIPTEDLAEFLKKCNKTGLQVVGLKIGNPVQYLECILYANDSHIKQFGKTAQETWYFRH</sequence>
<dbReference type="Proteomes" id="UP000676386">
    <property type="component" value="Unassembled WGS sequence"/>
</dbReference>
<dbReference type="EMBL" id="JAGTXB010000036">
    <property type="protein sequence ID" value="MBS0032406.1"/>
    <property type="molecule type" value="Genomic_DNA"/>
</dbReference>
<evidence type="ECO:0000313" key="2">
    <source>
        <dbReference type="Proteomes" id="UP000676386"/>
    </source>
</evidence>
<accession>A0ABS5JBB8</accession>
<evidence type="ECO:0000313" key="1">
    <source>
        <dbReference type="EMBL" id="MBS0032406.1"/>
    </source>
</evidence>